<keyword evidence="4" id="KW-1185">Reference proteome</keyword>
<reference evidence="3 4" key="1">
    <citation type="submission" date="2016-10" db="EMBL/GenBank/DDBJ databases">
        <authorList>
            <person name="de Groot N.N."/>
        </authorList>
    </citation>
    <scope>NUCLEOTIDE SEQUENCE [LARGE SCALE GENOMIC DNA]</scope>
    <source>
        <strain evidence="3 4">TC2-24</strain>
    </source>
</reference>
<proteinExistence type="predicted"/>
<evidence type="ECO:0000256" key="1">
    <source>
        <dbReference type="SAM" id="MobiDB-lite"/>
    </source>
</evidence>
<feature type="chain" id="PRO_5011617625" description="Vitellogenin II" evidence="2">
    <location>
        <begin position="21"/>
        <end position="327"/>
    </location>
</feature>
<name>A0A1I0LXQ4_9BACT</name>
<evidence type="ECO:0008006" key="5">
    <source>
        <dbReference type="Google" id="ProtNLM"/>
    </source>
</evidence>
<dbReference type="RefSeq" id="WP_091913989.1">
    <property type="nucleotide sequence ID" value="NZ_FOIQ01000001.1"/>
</dbReference>
<evidence type="ECO:0000256" key="2">
    <source>
        <dbReference type="SAM" id="SignalP"/>
    </source>
</evidence>
<dbReference type="EMBL" id="FOIQ01000001">
    <property type="protein sequence ID" value="SEV80544.1"/>
    <property type="molecule type" value="Genomic_DNA"/>
</dbReference>
<feature type="region of interest" description="Disordered" evidence="1">
    <location>
        <begin position="238"/>
        <end position="327"/>
    </location>
</feature>
<feature type="compositionally biased region" description="Gly residues" evidence="1">
    <location>
        <begin position="305"/>
        <end position="327"/>
    </location>
</feature>
<feature type="compositionally biased region" description="Low complexity" evidence="1">
    <location>
        <begin position="254"/>
        <end position="304"/>
    </location>
</feature>
<accession>A0A1I0LXQ4</accession>
<keyword evidence="2" id="KW-0732">Signal</keyword>
<organism evidence="3 4">
    <name type="scientific">Prevotella aff. ruminicola Tc2-24</name>
    <dbReference type="NCBI Taxonomy" id="81582"/>
    <lineage>
        <taxon>Bacteria</taxon>
        <taxon>Pseudomonadati</taxon>
        <taxon>Bacteroidota</taxon>
        <taxon>Bacteroidia</taxon>
        <taxon>Bacteroidales</taxon>
        <taxon>Prevotellaceae</taxon>
        <taxon>Prevotella</taxon>
    </lineage>
</organism>
<sequence length="327" mass="37203">MKKLLLISMLIGAMSLPALAQVDDLYYVPKKKTVEKVTDNYGMPKDTYYSGSDRSVDDYNRRESSYEVIGDSLKSDVIDLTAEQGVYPDSLEDFQLTKKMTRFDDYELSDNAAFWAGYAAGRYDWGWHSPWYYSRFGWYGGWYDPWYSPWYYRSWYGLYDPWYYGNYGWYGGWYGGWYDPWFYGYGWGYPYYWNGWAHSYIGVGRNYASTHIGMGTIRNDGATHRAYYKDGRWSVENNSSRMNSIRQRADRQSGGRNYSSGNNKRSRSGNFSGYRGNSNNNNSSSRSSNSSFSGTRSSSSSSGSFSGGGGGSSRSSGGGGGRSGGRR</sequence>
<feature type="signal peptide" evidence="2">
    <location>
        <begin position="1"/>
        <end position="20"/>
    </location>
</feature>
<gene>
    <name evidence="3" type="ORF">SAMN04487850_0075</name>
</gene>
<dbReference type="Proteomes" id="UP000199373">
    <property type="component" value="Unassembled WGS sequence"/>
</dbReference>
<protein>
    <recommendedName>
        <fullName evidence="5">Vitellogenin II</fullName>
    </recommendedName>
</protein>
<evidence type="ECO:0000313" key="4">
    <source>
        <dbReference type="Proteomes" id="UP000199373"/>
    </source>
</evidence>
<dbReference type="AlphaFoldDB" id="A0A1I0LXQ4"/>
<evidence type="ECO:0000313" key="3">
    <source>
        <dbReference type="EMBL" id="SEV80544.1"/>
    </source>
</evidence>